<reference evidence="2" key="1">
    <citation type="submission" date="2023-10" db="EMBL/GenBank/DDBJ databases">
        <authorList>
            <person name="Chen Y."/>
            <person name="Shah S."/>
            <person name="Dougan E. K."/>
            <person name="Thang M."/>
            <person name="Chan C."/>
        </authorList>
    </citation>
    <scope>NUCLEOTIDE SEQUENCE [LARGE SCALE GENOMIC DNA]</scope>
</reference>
<organism evidence="2 3">
    <name type="scientific">Prorocentrum cordatum</name>
    <dbReference type="NCBI Taxonomy" id="2364126"/>
    <lineage>
        <taxon>Eukaryota</taxon>
        <taxon>Sar</taxon>
        <taxon>Alveolata</taxon>
        <taxon>Dinophyceae</taxon>
        <taxon>Prorocentrales</taxon>
        <taxon>Prorocentraceae</taxon>
        <taxon>Prorocentrum</taxon>
    </lineage>
</organism>
<feature type="region of interest" description="Disordered" evidence="1">
    <location>
        <begin position="106"/>
        <end position="155"/>
    </location>
</feature>
<name>A0ABN9U5E1_9DINO</name>
<protein>
    <submittedName>
        <fullName evidence="2">Uncharacterized protein</fullName>
    </submittedName>
</protein>
<sequence>MLKASLEEHGSLLVQSLPTHIRQAGIVIKGHNLATAIQSSSPAKSTRPPSSTTLVPKAFCEMTPTPTRRSSFGAAAMPRPPFATRTSSSVRSGSWLMHAFGRLVSGTTPRTSSESTGSRASSSARSTTWSTSSSPLLSRTSASSRRHRHLPDLGRPGQLYDHSCALVLNECLADQV</sequence>
<evidence type="ECO:0000313" key="2">
    <source>
        <dbReference type="EMBL" id="CAK0854213.1"/>
    </source>
</evidence>
<comment type="caution">
    <text evidence="2">The sequence shown here is derived from an EMBL/GenBank/DDBJ whole genome shotgun (WGS) entry which is preliminary data.</text>
</comment>
<evidence type="ECO:0000256" key="1">
    <source>
        <dbReference type="SAM" id="MobiDB-lite"/>
    </source>
</evidence>
<dbReference type="EMBL" id="CAUYUJ010015460">
    <property type="protein sequence ID" value="CAK0854213.1"/>
    <property type="molecule type" value="Genomic_DNA"/>
</dbReference>
<gene>
    <name evidence="2" type="ORF">PCOR1329_LOCUS45400</name>
</gene>
<dbReference type="Proteomes" id="UP001189429">
    <property type="component" value="Unassembled WGS sequence"/>
</dbReference>
<feature type="region of interest" description="Disordered" evidence="1">
    <location>
        <begin position="64"/>
        <end position="88"/>
    </location>
</feature>
<proteinExistence type="predicted"/>
<keyword evidence="3" id="KW-1185">Reference proteome</keyword>
<accession>A0ABN9U5E1</accession>
<evidence type="ECO:0000313" key="3">
    <source>
        <dbReference type="Proteomes" id="UP001189429"/>
    </source>
</evidence>
<feature type="compositionally biased region" description="Low complexity" evidence="1">
    <location>
        <begin position="110"/>
        <end position="143"/>
    </location>
</feature>